<keyword evidence="2" id="KW-1185">Reference proteome</keyword>
<evidence type="ECO:0000313" key="1">
    <source>
        <dbReference type="EMBL" id="PWN54125.1"/>
    </source>
</evidence>
<accession>A0ACD0P7M8</accession>
<reference evidence="1 2" key="1">
    <citation type="journal article" date="2018" name="Mol. Biol. Evol.">
        <title>Broad Genomic Sampling Reveals a Smut Pathogenic Ancestry of the Fungal Clade Ustilaginomycotina.</title>
        <authorList>
            <person name="Kijpornyongpan T."/>
            <person name="Mondo S.J."/>
            <person name="Barry K."/>
            <person name="Sandor L."/>
            <person name="Lee J."/>
            <person name="Lipzen A."/>
            <person name="Pangilinan J."/>
            <person name="LaButti K."/>
            <person name="Hainaut M."/>
            <person name="Henrissat B."/>
            <person name="Grigoriev I.V."/>
            <person name="Spatafora J.W."/>
            <person name="Aime M.C."/>
        </authorList>
    </citation>
    <scope>NUCLEOTIDE SEQUENCE [LARGE SCALE GENOMIC DNA]</scope>
    <source>
        <strain evidence="1 2">SA 807</strain>
    </source>
</reference>
<name>A0ACD0P7M8_9BASI</name>
<dbReference type="Proteomes" id="UP000245626">
    <property type="component" value="Unassembled WGS sequence"/>
</dbReference>
<gene>
    <name evidence="1" type="ORF">IE53DRAFT_32189</name>
</gene>
<organism evidence="1 2">
    <name type="scientific">Violaceomyces palustris</name>
    <dbReference type="NCBI Taxonomy" id="1673888"/>
    <lineage>
        <taxon>Eukaryota</taxon>
        <taxon>Fungi</taxon>
        <taxon>Dikarya</taxon>
        <taxon>Basidiomycota</taxon>
        <taxon>Ustilaginomycotina</taxon>
        <taxon>Ustilaginomycetes</taxon>
        <taxon>Violaceomycetales</taxon>
        <taxon>Violaceomycetaceae</taxon>
        <taxon>Violaceomyces</taxon>
    </lineage>
</organism>
<protein>
    <submittedName>
        <fullName evidence="1">Methionine synthase, vitamin-b12 independent</fullName>
    </submittedName>
</protein>
<evidence type="ECO:0000313" key="2">
    <source>
        <dbReference type="Proteomes" id="UP000245626"/>
    </source>
</evidence>
<proteinExistence type="predicted"/>
<sequence>MASPLPTASQPQRLASSPPFRHDHVGSFLRPKTIHQARLLHSKGEMTDEQLRKVEDAEIKSLVERLISEGVKTLTDGEFRREYFHLDFLKHLQGVTVSKNTLEQESSSPPTLSITSKLGHPVDIEVRNFEYLKSLVPPERHRHIKVTIPSPTMCHFRGGRAAISQQAYPDLEDFFRDLAECYRQEIDALYKAGCRYLQLDDTNLAYLTDPEMRRQAEQRGEDLEELPKRYISLINSSLSSRPADMVVAVHLCKGNFRSRHFAKGSEQGYAPIAQLLLQGLQVDSFFLEWDDESRSGKDFSTLDYLPPTKSVVLGLVSSKLADLEDERGLEEKVRSAASFVPKGIQQLAISPQCGFSSTVHGNEITEEDQFEKLRLCARVAKAVWGEN</sequence>
<dbReference type="EMBL" id="KZ819695">
    <property type="protein sequence ID" value="PWN54125.1"/>
    <property type="molecule type" value="Genomic_DNA"/>
</dbReference>